<gene>
    <name evidence="5" type="ORF">AVDCRST_MAG74-3391</name>
</gene>
<dbReference type="PANTHER" id="PTHR46796">
    <property type="entry name" value="HTH-TYPE TRANSCRIPTIONAL ACTIVATOR RHAS-RELATED"/>
    <property type="match status" value="1"/>
</dbReference>
<keyword evidence="2" id="KW-0238">DNA-binding</keyword>
<protein>
    <recommendedName>
        <fullName evidence="4">HTH araC/xylS-type domain-containing protein</fullName>
    </recommendedName>
</protein>
<dbReference type="GO" id="GO:0043565">
    <property type="term" value="F:sequence-specific DNA binding"/>
    <property type="evidence" value="ECO:0007669"/>
    <property type="project" value="InterPro"/>
</dbReference>
<evidence type="ECO:0000256" key="3">
    <source>
        <dbReference type="ARBA" id="ARBA00023163"/>
    </source>
</evidence>
<accession>A0A6J4PVG5</accession>
<proteinExistence type="predicted"/>
<evidence type="ECO:0000313" key="5">
    <source>
        <dbReference type="EMBL" id="CAA9426770.1"/>
    </source>
</evidence>
<evidence type="ECO:0000259" key="4">
    <source>
        <dbReference type="PROSITE" id="PS01124"/>
    </source>
</evidence>
<dbReference type="SUPFAM" id="SSF46689">
    <property type="entry name" value="Homeodomain-like"/>
    <property type="match status" value="2"/>
</dbReference>
<dbReference type="SMART" id="SM00342">
    <property type="entry name" value="HTH_ARAC"/>
    <property type="match status" value="1"/>
</dbReference>
<dbReference type="InterPro" id="IPR018060">
    <property type="entry name" value="HTH_AraC"/>
</dbReference>
<dbReference type="Pfam" id="PF12833">
    <property type="entry name" value="HTH_18"/>
    <property type="match status" value="1"/>
</dbReference>
<evidence type="ECO:0000256" key="1">
    <source>
        <dbReference type="ARBA" id="ARBA00023015"/>
    </source>
</evidence>
<dbReference type="AlphaFoldDB" id="A0A6J4PVG5"/>
<dbReference type="Gene3D" id="1.10.10.60">
    <property type="entry name" value="Homeodomain-like"/>
    <property type="match status" value="2"/>
</dbReference>
<dbReference type="PROSITE" id="PS01124">
    <property type="entry name" value="HTH_ARAC_FAMILY_2"/>
    <property type="match status" value="1"/>
</dbReference>
<reference evidence="5" key="1">
    <citation type="submission" date="2020-02" db="EMBL/GenBank/DDBJ databases">
        <authorList>
            <person name="Meier V. D."/>
        </authorList>
    </citation>
    <scope>NUCLEOTIDE SEQUENCE</scope>
    <source>
        <strain evidence="5">AVDCRST_MAG74</strain>
    </source>
</reference>
<keyword evidence="1" id="KW-0805">Transcription regulation</keyword>
<evidence type="ECO:0000256" key="2">
    <source>
        <dbReference type="ARBA" id="ARBA00023125"/>
    </source>
</evidence>
<dbReference type="EMBL" id="CADCUR010000290">
    <property type="protein sequence ID" value="CAA9426770.1"/>
    <property type="molecule type" value="Genomic_DNA"/>
</dbReference>
<sequence length="300" mass="33524">MKVNWKIAADELPILFIRQAARPGLRVNHYRVAPGDLVEQSSSAHELTVTLGGCLTTRKQTAVGGAQIKRGRAGNLCVTPAGERVAAFWNEEVECLLIDVKPELLVQTALENDLPPRVELRETYETSDSLIQNLAFALLGESNPREAFGRLYADALAQALIFHLLKSYNADGVLVSKTSSVGLSGYRLRRVKEYVYEHLEEEITLAELAAVAGLSQFYFARAFRRSTGLTPQQFVMKSRLDRAKKLLADSDLPLVEVGIRAGFKSQSHFTTHFRRLTTHTPKTFRESKFGKRAIGFEQFE</sequence>
<dbReference type="GO" id="GO:0003700">
    <property type="term" value="F:DNA-binding transcription factor activity"/>
    <property type="evidence" value="ECO:0007669"/>
    <property type="project" value="InterPro"/>
</dbReference>
<dbReference type="PANTHER" id="PTHR46796:SF6">
    <property type="entry name" value="ARAC SUBFAMILY"/>
    <property type="match status" value="1"/>
</dbReference>
<feature type="domain" description="HTH araC/xylS-type" evidence="4">
    <location>
        <begin position="189"/>
        <end position="287"/>
    </location>
</feature>
<name>A0A6J4PVG5_9BACT</name>
<dbReference type="InterPro" id="IPR009057">
    <property type="entry name" value="Homeodomain-like_sf"/>
</dbReference>
<keyword evidence="3" id="KW-0804">Transcription</keyword>
<dbReference type="InterPro" id="IPR050204">
    <property type="entry name" value="AraC_XylS_family_regulators"/>
</dbReference>
<organism evidence="5">
    <name type="scientific">uncultured Pyrinomonadaceae bacterium</name>
    <dbReference type="NCBI Taxonomy" id="2283094"/>
    <lineage>
        <taxon>Bacteria</taxon>
        <taxon>Pseudomonadati</taxon>
        <taxon>Acidobacteriota</taxon>
        <taxon>Blastocatellia</taxon>
        <taxon>Blastocatellales</taxon>
        <taxon>Pyrinomonadaceae</taxon>
        <taxon>environmental samples</taxon>
    </lineage>
</organism>